<reference evidence="3" key="2">
    <citation type="submission" date="2025-05" db="UniProtKB">
        <authorList>
            <consortium name="Ensembl"/>
        </authorList>
    </citation>
    <scope>IDENTIFICATION</scope>
</reference>
<dbReference type="PANTHER" id="PTHR15907">
    <property type="entry name" value="DUF614 FAMILY PROTEIN-RELATED"/>
    <property type="match status" value="1"/>
</dbReference>
<gene>
    <name evidence="3" type="primary">LOC100524999</name>
</gene>
<protein>
    <submittedName>
        <fullName evidence="3">Placenta-specific gene 8 protein</fullName>
    </submittedName>
</protein>
<comment type="similarity">
    <text evidence="1">Belongs to the cornifelin family.</text>
</comment>
<organism evidence="3 4">
    <name type="scientific">Sus scrofa</name>
    <name type="common">Pig</name>
    <dbReference type="NCBI Taxonomy" id="9823"/>
    <lineage>
        <taxon>Eukaryota</taxon>
        <taxon>Metazoa</taxon>
        <taxon>Chordata</taxon>
        <taxon>Craniata</taxon>
        <taxon>Vertebrata</taxon>
        <taxon>Euteleostomi</taxon>
        <taxon>Mammalia</taxon>
        <taxon>Eutheria</taxon>
        <taxon>Laurasiatheria</taxon>
        <taxon>Artiodactyla</taxon>
        <taxon>Suina</taxon>
        <taxon>Suidae</taxon>
        <taxon>Sus</taxon>
    </lineage>
</organism>
<name>A0A4X1TNM1_PIG</name>
<dbReference type="NCBIfam" id="TIGR01571">
    <property type="entry name" value="A_thal_Cys_rich"/>
    <property type="match status" value="1"/>
</dbReference>
<evidence type="ECO:0000256" key="2">
    <source>
        <dbReference type="SAM" id="MobiDB-lite"/>
    </source>
</evidence>
<feature type="compositionally biased region" description="Pro residues" evidence="2">
    <location>
        <begin position="78"/>
        <end position="96"/>
    </location>
</feature>
<evidence type="ECO:0000313" key="3">
    <source>
        <dbReference type="Ensembl" id="ENSSSCP00070016760.1"/>
    </source>
</evidence>
<dbReference type="Proteomes" id="UP000314985">
    <property type="component" value="Chromosome 8"/>
</dbReference>
<evidence type="ECO:0000256" key="1">
    <source>
        <dbReference type="ARBA" id="ARBA00009024"/>
    </source>
</evidence>
<dbReference type="InterPro" id="IPR006461">
    <property type="entry name" value="PLAC_motif_containing"/>
</dbReference>
<dbReference type="Proteomes" id="UP000694728">
    <property type="component" value="Unplaced"/>
</dbReference>
<sequence>MNPVVSQPRYGAGGTAVSDWQSGVFDCCDDMGICICGTFFPLCLSCQIASDMNECCLCGASVAMRTMYRTRYGIPVSPRPPPPAAAAPQPAGPPSAPRRLRDWPPRRALTLDFSPPPSEGLNAMYRAMWPNARCSNKIFGVPVAAQWLRNPRGTMRLQVRSLASLSGLRIQRCRELWCRLQTRLGSRVAVAVA</sequence>
<evidence type="ECO:0000313" key="4">
    <source>
        <dbReference type="Proteomes" id="UP000314985"/>
    </source>
</evidence>
<dbReference type="Ensembl" id="ENSSSCT00045051826.1">
    <property type="protein sequence ID" value="ENSSSCP00045036065.1"/>
    <property type="gene ID" value="ENSSSCG00045030400.1"/>
</dbReference>
<accession>A0A4X1TNM1</accession>
<dbReference type="Ensembl" id="ENSSSCT00070020162.1">
    <property type="protein sequence ID" value="ENSSSCP00070016760.1"/>
    <property type="gene ID" value="ENSSSCG00070010353.1"/>
</dbReference>
<feature type="region of interest" description="Disordered" evidence="2">
    <location>
        <begin position="78"/>
        <end position="101"/>
    </location>
</feature>
<proteinExistence type="inferred from homology"/>
<dbReference type="AlphaFoldDB" id="A0A4X1TNM1"/>
<reference evidence="3 4" key="1">
    <citation type="submission" date="2017-08" db="EMBL/GenBank/DDBJ databases">
        <title>USMARCv1.0.</title>
        <authorList>
            <person name="Hannum G.I."/>
            <person name="Koren S."/>
            <person name="Schroeder S.G."/>
            <person name="Chin S.C."/>
            <person name="Nonneman D.J."/>
            <person name="Becker S.A."/>
            <person name="Rosen B.D."/>
            <person name="Bickhart D.M."/>
            <person name="Putnam N.H."/>
            <person name="Green R.E."/>
            <person name="Tuggle C.K."/>
            <person name="Liu H."/>
            <person name="Rohrer G.A."/>
            <person name="Warr A."/>
            <person name="Hall R."/>
            <person name="Kim K."/>
            <person name="Hume D.A."/>
            <person name="Talbot R."/>
            <person name="Chow W."/>
            <person name="Howe K."/>
            <person name="Schwartz A.S."/>
            <person name="Watson M."/>
            <person name="Archibald A.L."/>
            <person name="Phillippy A.M."/>
            <person name="Smith T.P.L."/>
        </authorList>
    </citation>
    <scope>NUCLEOTIDE SEQUENCE [LARGE SCALE GENOMIC DNA]</scope>
</reference>